<comment type="caution">
    <text evidence="2">The sequence shown here is derived from an EMBL/GenBank/DDBJ whole genome shotgun (WGS) entry which is preliminary data.</text>
</comment>
<evidence type="ECO:0000313" key="3">
    <source>
        <dbReference type="Proteomes" id="UP000324800"/>
    </source>
</evidence>
<gene>
    <name evidence="2" type="ORF">EZS28_050485</name>
</gene>
<evidence type="ECO:0000256" key="1">
    <source>
        <dbReference type="SAM" id="MobiDB-lite"/>
    </source>
</evidence>
<feature type="region of interest" description="Disordered" evidence="1">
    <location>
        <begin position="84"/>
        <end position="104"/>
    </location>
</feature>
<name>A0A5J4T719_9EUKA</name>
<dbReference type="AlphaFoldDB" id="A0A5J4T719"/>
<protein>
    <submittedName>
        <fullName evidence="2">Uncharacterized protein</fullName>
    </submittedName>
</protein>
<accession>A0A5J4T719</accession>
<dbReference type="Proteomes" id="UP000324800">
    <property type="component" value="Unassembled WGS sequence"/>
</dbReference>
<reference evidence="2 3" key="1">
    <citation type="submission" date="2019-03" db="EMBL/GenBank/DDBJ databases">
        <title>Single cell metagenomics reveals metabolic interactions within the superorganism composed of flagellate Streblomastix strix and complex community of Bacteroidetes bacteria on its surface.</title>
        <authorList>
            <person name="Treitli S.C."/>
            <person name="Kolisko M."/>
            <person name="Husnik F."/>
            <person name="Keeling P."/>
            <person name="Hampl V."/>
        </authorList>
    </citation>
    <scope>NUCLEOTIDE SEQUENCE [LARGE SCALE GENOMIC DNA]</scope>
    <source>
        <strain evidence="2">ST1C</strain>
    </source>
</reference>
<feature type="non-terminal residue" evidence="2">
    <location>
        <position position="104"/>
    </location>
</feature>
<evidence type="ECO:0000313" key="2">
    <source>
        <dbReference type="EMBL" id="KAA6353988.1"/>
    </source>
</evidence>
<sequence>MLELAEVQRIYANAYKLPDQLLLDLFVFWEKIPYIQQDAGNDPDKIQPTNFFHKAINNAKLEHVIPALTYLERKYWIEPISQTQGQSSSSSSQSQLPQVAQCLA</sequence>
<proteinExistence type="predicted"/>
<dbReference type="EMBL" id="SNRW01037100">
    <property type="protein sequence ID" value="KAA6353988.1"/>
    <property type="molecule type" value="Genomic_DNA"/>
</dbReference>
<feature type="compositionally biased region" description="Low complexity" evidence="1">
    <location>
        <begin position="84"/>
        <end position="95"/>
    </location>
</feature>
<organism evidence="2 3">
    <name type="scientific">Streblomastix strix</name>
    <dbReference type="NCBI Taxonomy" id="222440"/>
    <lineage>
        <taxon>Eukaryota</taxon>
        <taxon>Metamonada</taxon>
        <taxon>Preaxostyla</taxon>
        <taxon>Oxymonadida</taxon>
        <taxon>Streblomastigidae</taxon>
        <taxon>Streblomastix</taxon>
    </lineage>
</organism>